<feature type="domain" description="Death" evidence="1">
    <location>
        <begin position="106"/>
        <end position="184"/>
    </location>
</feature>
<keyword evidence="4" id="KW-1185">Reference proteome</keyword>
<dbReference type="InterPro" id="IPR000488">
    <property type="entry name" value="Death_dom"/>
</dbReference>
<dbReference type="InterPro" id="IPR016729">
    <property type="entry name" value="FADD"/>
</dbReference>
<dbReference type="SMART" id="SM00005">
    <property type="entry name" value="DEATH"/>
    <property type="match status" value="1"/>
</dbReference>
<evidence type="ECO:0000313" key="4">
    <source>
        <dbReference type="Proteomes" id="UP000824219"/>
    </source>
</evidence>
<dbReference type="Proteomes" id="UP000824219">
    <property type="component" value="Linkage Group LG10"/>
</dbReference>
<dbReference type="GO" id="GO:0042981">
    <property type="term" value="P:regulation of apoptotic process"/>
    <property type="evidence" value="ECO:0007669"/>
    <property type="project" value="InterPro"/>
</dbReference>
<dbReference type="AlphaFoldDB" id="A0A9D3NU13"/>
<accession>A0A9D3NU13</accession>
<feature type="domain" description="DED" evidence="2">
    <location>
        <begin position="3"/>
        <end position="81"/>
    </location>
</feature>
<dbReference type="PROSITE" id="PS50017">
    <property type="entry name" value="DEATH_DOMAIN"/>
    <property type="match status" value="1"/>
</dbReference>
<sequence length="190" mass="22010">MDRFKVMLLEISDKISPEQLDKLKFLCVGIIGKKKSAEFTSGIQLFDCLIERAEIGPHNTDFLRKLLSDIGQHVLLEKIERYEGQASSSELPDETELEKINCAIEVIVEHLGRKWLQYGRKLGISEFKLEGIQEKHPRNLEEQVRELFKEWKKSRKVDARVDELIRALRACDLNYTADLVERKLQSANLS</sequence>
<protein>
    <recommendedName>
        <fullName evidence="5">FADD</fullName>
    </recommendedName>
</protein>
<dbReference type="OrthoDB" id="100767at2759"/>
<dbReference type="GO" id="GO:0005123">
    <property type="term" value="F:death receptor binding"/>
    <property type="evidence" value="ECO:0007669"/>
    <property type="project" value="TreeGrafter"/>
</dbReference>
<gene>
    <name evidence="3" type="ORF">KOW79_008874</name>
</gene>
<dbReference type="GO" id="GO:0045089">
    <property type="term" value="P:positive regulation of innate immune response"/>
    <property type="evidence" value="ECO:0007669"/>
    <property type="project" value="TreeGrafter"/>
</dbReference>
<evidence type="ECO:0000313" key="3">
    <source>
        <dbReference type="EMBL" id="KAG7327268.1"/>
    </source>
</evidence>
<dbReference type="Pfam" id="PF00531">
    <property type="entry name" value="Death"/>
    <property type="match status" value="1"/>
</dbReference>
<dbReference type="SMART" id="SM00031">
    <property type="entry name" value="DED"/>
    <property type="match status" value="1"/>
</dbReference>
<dbReference type="EMBL" id="JAHKSW010000010">
    <property type="protein sequence ID" value="KAG7327268.1"/>
    <property type="molecule type" value="Genomic_DNA"/>
</dbReference>
<dbReference type="GO" id="GO:0031265">
    <property type="term" value="C:CD95 death-inducing signaling complex"/>
    <property type="evidence" value="ECO:0007669"/>
    <property type="project" value="TreeGrafter"/>
</dbReference>
<dbReference type="Gene3D" id="1.10.533.10">
    <property type="entry name" value="Death Domain, Fas"/>
    <property type="match status" value="2"/>
</dbReference>
<dbReference type="GO" id="GO:0089720">
    <property type="term" value="F:caspase binding"/>
    <property type="evidence" value="ECO:0007669"/>
    <property type="project" value="TreeGrafter"/>
</dbReference>
<organism evidence="3 4">
    <name type="scientific">Hemibagrus wyckioides</name>
    <dbReference type="NCBI Taxonomy" id="337641"/>
    <lineage>
        <taxon>Eukaryota</taxon>
        <taxon>Metazoa</taxon>
        <taxon>Chordata</taxon>
        <taxon>Craniata</taxon>
        <taxon>Vertebrata</taxon>
        <taxon>Euteleostomi</taxon>
        <taxon>Actinopterygii</taxon>
        <taxon>Neopterygii</taxon>
        <taxon>Teleostei</taxon>
        <taxon>Ostariophysi</taxon>
        <taxon>Siluriformes</taxon>
        <taxon>Bagridae</taxon>
        <taxon>Hemibagrus</taxon>
    </lineage>
</organism>
<dbReference type="InterPro" id="IPR011029">
    <property type="entry name" value="DEATH-like_dom_sf"/>
</dbReference>
<dbReference type="CDD" id="cd08336">
    <property type="entry name" value="DED_FADD"/>
    <property type="match status" value="1"/>
</dbReference>
<reference evidence="3 4" key="1">
    <citation type="submission" date="2021-06" db="EMBL/GenBank/DDBJ databases">
        <title>Chromosome-level genome assembly of the red-tail catfish (Hemibagrus wyckioides).</title>
        <authorList>
            <person name="Shao F."/>
        </authorList>
    </citation>
    <scope>NUCLEOTIDE SEQUENCE [LARGE SCALE GENOMIC DNA]</scope>
    <source>
        <strain evidence="3">EC202008001</strain>
        <tissue evidence="3">Blood</tissue>
    </source>
</reference>
<comment type="caution">
    <text evidence="3">The sequence shown here is derived from an EMBL/GenBank/DDBJ whole genome shotgun (WGS) entry which is preliminary data.</text>
</comment>
<evidence type="ECO:0008006" key="5">
    <source>
        <dbReference type="Google" id="ProtNLM"/>
    </source>
</evidence>
<dbReference type="PANTHER" id="PTHR15077:SF10">
    <property type="entry name" value="FAS-ASSOCIATED DEATH DOMAIN PROTEIN"/>
    <property type="match status" value="1"/>
</dbReference>
<dbReference type="FunFam" id="1.10.533.10:FF:000059">
    <property type="entry name" value="Fas-associated via death domain"/>
    <property type="match status" value="1"/>
</dbReference>
<dbReference type="PANTHER" id="PTHR15077">
    <property type="entry name" value="FAS-ASSOCIATING DEATH DOMAIN-CONTAINING PROTEIN FADD"/>
    <property type="match status" value="1"/>
</dbReference>
<dbReference type="GO" id="GO:0097191">
    <property type="term" value="P:extrinsic apoptotic signaling pathway"/>
    <property type="evidence" value="ECO:0007669"/>
    <property type="project" value="TreeGrafter"/>
</dbReference>
<dbReference type="CDD" id="cd08306">
    <property type="entry name" value="Death_FADD"/>
    <property type="match status" value="1"/>
</dbReference>
<evidence type="ECO:0000259" key="2">
    <source>
        <dbReference type="PROSITE" id="PS50168"/>
    </source>
</evidence>
<dbReference type="SUPFAM" id="SSF47986">
    <property type="entry name" value="DEATH domain"/>
    <property type="match status" value="1"/>
</dbReference>
<dbReference type="InterPro" id="IPR001875">
    <property type="entry name" value="DED_dom"/>
</dbReference>
<evidence type="ECO:0000259" key="1">
    <source>
        <dbReference type="PROSITE" id="PS50017"/>
    </source>
</evidence>
<name>A0A9D3NU13_9TELE</name>
<dbReference type="PROSITE" id="PS50168">
    <property type="entry name" value="DED"/>
    <property type="match status" value="1"/>
</dbReference>
<proteinExistence type="predicted"/>
<dbReference type="Pfam" id="PF01335">
    <property type="entry name" value="DED"/>
    <property type="match status" value="1"/>
</dbReference>